<evidence type="ECO:0000256" key="2">
    <source>
        <dbReference type="SAM" id="MobiDB-lite"/>
    </source>
</evidence>
<dbReference type="Gene3D" id="3.30.420.10">
    <property type="entry name" value="Ribonuclease H-like superfamily/Ribonuclease H"/>
    <property type="match status" value="2"/>
</dbReference>
<dbReference type="InterPro" id="IPR051181">
    <property type="entry name" value="CAF1_poly(A)_ribonucleases"/>
</dbReference>
<feature type="compositionally biased region" description="Low complexity" evidence="2">
    <location>
        <begin position="264"/>
        <end position="277"/>
    </location>
</feature>
<gene>
    <name evidence="3" type="ORF">ACHAWU_005081</name>
</gene>
<reference evidence="3 4" key="1">
    <citation type="submission" date="2024-10" db="EMBL/GenBank/DDBJ databases">
        <title>Updated reference genomes for cyclostephanoid diatoms.</title>
        <authorList>
            <person name="Roberts W.R."/>
            <person name="Alverson A.J."/>
        </authorList>
    </citation>
    <scope>NUCLEOTIDE SEQUENCE [LARGE SCALE GENOMIC DNA]</scope>
    <source>
        <strain evidence="3 4">AJA232-27</strain>
    </source>
</reference>
<keyword evidence="4" id="KW-1185">Reference proteome</keyword>
<accession>A0ABD3MG91</accession>
<dbReference type="Proteomes" id="UP001530293">
    <property type="component" value="Unassembled WGS sequence"/>
</dbReference>
<dbReference type="InterPro" id="IPR012337">
    <property type="entry name" value="RNaseH-like_sf"/>
</dbReference>
<feature type="region of interest" description="Disordered" evidence="2">
    <location>
        <begin position="155"/>
        <end position="181"/>
    </location>
</feature>
<comment type="similarity">
    <text evidence="1">Belongs to the CAF1 family.</text>
</comment>
<dbReference type="InterPro" id="IPR006941">
    <property type="entry name" value="RNase_CAF1"/>
</dbReference>
<proteinExistence type="inferred from homology"/>
<dbReference type="InterPro" id="IPR036397">
    <property type="entry name" value="RNaseH_sf"/>
</dbReference>
<evidence type="ECO:0000313" key="3">
    <source>
        <dbReference type="EMBL" id="KAL3763130.1"/>
    </source>
</evidence>
<dbReference type="PANTHER" id="PTHR15092:SF22">
    <property type="entry name" value="POLY(A)-SPECIFIC RIBONUCLEASE PNLDC1"/>
    <property type="match status" value="1"/>
</dbReference>
<dbReference type="EMBL" id="JALLBG020000127">
    <property type="protein sequence ID" value="KAL3763130.1"/>
    <property type="molecule type" value="Genomic_DNA"/>
</dbReference>
<feature type="region of interest" description="Disordered" evidence="2">
    <location>
        <begin position="94"/>
        <end position="119"/>
    </location>
</feature>
<organism evidence="3 4">
    <name type="scientific">Discostella pseudostelligera</name>
    <dbReference type="NCBI Taxonomy" id="259834"/>
    <lineage>
        <taxon>Eukaryota</taxon>
        <taxon>Sar</taxon>
        <taxon>Stramenopiles</taxon>
        <taxon>Ochrophyta</taxon>
        <taxon>Bacillariophyta</taxon>
        <taxon>Coscinodiscophyceae</taxon>
        <taxon>Thalassiosirophycidae</taxon>
        <taxon>Stephanodiscales</taxon>
        <taxon>Stephanodiscaceae</taxon>
        <taxon>Discostella</taxon>
    </lineage>
</organism>
<evidence type="ECO:0000313" key="4">
    <source>
        <dbReference type="Proteomes" id="UP001530293"/>
    </source>
</evidence>
<sequence length="821" mass="90691">MVNVTKSNFLTQLSDFLIHLPTSSYIAIDEEMTGISLPTGGGYQRPNKLELPRVKYLRSLKGVPERYSILQVGVALFHKNPKYNIKPTTTTTTTTVHDVSGSVGGVGIGGQRENNDNVDNDEAEENEHAYMHREGMLTQDELENATEVEEHTAATANAGNADDDNINTQDDTTTAEPHEPQPEYISRTYNFYLFPNGGKKNWNGGSNHHPERELTLNPSTVKFLLEHHMDFDKVFREGVPYTTVENAAQMKKMFFKKYATMKDSSSNNSEKSTNTPNGKKTGDAATPSGTTTPQKNRVKLSRVEDIAFVARTMAELREWIDSDDSLMADTNGAAAAAVGSQQPEAIPNNGGGQQGEGTSLVLPPCNAFLRRCLYETIQDEYPGLILERADIDPNNNAEAAATLRNQIRVIRLSPAEKLRREARIKQEAWDELLMDMGFTIIFQAISDACNGNVFRATQTRQFLDGMCPELSTPTTNGVKSDPISSMPAGGRKIPLIIHNGLHDLLFLLTHCHNPTLPESFEDTKQIIRSYFPLVFDTKVIGTEYSDATIKGGSTTLGDLFDTICKDDIVPFHVPTIVNQDGRNQGQAHEAAWDAYMTGCIFSALCNRILKSKNRSGSEYDDLDNLLHNSCSGTRLRELFGLNLLYMHLSLYTIDLESKLGPDGLKDPLSGGLSYDSTFHVSGITATVSTRDILQALTVGNESEYDCIRQLKYEIIWVDDSSFFVGTRMGDYVAATELPIPELIASHVRNKLHGELGKLDIVSLGEHLRKTSNEIETTESGGIVGSIATIASKPFQVIGKLFGLPDKTSTDDKQSRKRMRLN</sequence>
<dbReference type="PANTHER" id="PTHR15092">
    <property type="entry name" value="POLY A -SPECIFIC RIBONUCLEASE/TARGET OF EGR1, MEMBER 1"/>
    <property type="match status" value="1"/>
</dbReference>
<name>A0ABD3MG91_9STRA</name>
<dbReference type="SUPFAM" id="SSF53098">
    <property type="entry name" value="Ribonuclease H-like"/>
    <property type="match status" value="1"/>
</dbReference>
<feature type="compositionally biased region" description="Low complexity" evidence="2">
    <location>
        <begin position="155"/>
        <end position="174"/>
    </location>
</feature>
<dbReference type="AlphaFoldDB" id="A0ABD3MG91"/>
<dbReference type="Pfam" id="PF04857">
    <property type="entry name" value="CAF1"/>
    <property type="match status" value="1"/>
</dbReference>
<feature type="region of interest" description="Disordered" evidence="2">
    <location>
        <begin position="261"/>
        <end position="298"/>
    </location>
</feature>
<comment type="caution">
    <text evidence="3">The sequence shown here is derived from an EMBL/GenBank/DDBJ whole genome shotgun (WGS) entry which is preliminary data.</text>
</comment>
<protein>
    <submittedName>
        <fullName evidence="3">Uncharacterized protein</fullName>
    </submittedName>
</protein>
<evidence type="ECO:0000256" key="1">
    <source>
        <dbReference type="ARBA" id="ARBA00008372"/>
    </source>
</evidence>